<protein>
    <submittedName>
        <fullName evidence="1">Uncharacterized protein</fullName>
    </submittedName>
</protein>
<comment type="caution">
    <text evidence="1">The sequence shown here is derived from an EMBL/GenBank/DDBJ whole genome shotgun (WGS) entry which is preliminary data.</text>
</comment>
<reference evidence="1" key="1">
    <citation type="submission" date="2021-01" db="EMBL/GenBank/DDBJ databases">
        <authorList>
            <consortium name="Genoscope - CEA"/>
            <person name="William W."/>
        </authorList>
    </citation>
    <scope>NUCLEOTIDE SEQUENCE</scope>
</reference>
<proteinExistence type="predicted"/>
<name>A0A8S1S5M4_PAROT</name>
<keyword evidence="2" id="KW-1185">Reference proteome</keyword>
<accession>A0A8S1S5M4</accession>
<evidence type="ECO:0000313" key="2">
    <source>
        <dbReference type="Proteomes" id="UP000683925"/>
    </source>
</evidence>
<gene>
    <name evidence="1" type="ORF">POCTA_138.1.T0070453</name>
</gene>
<dbReference type="EMBL" id="CAJJDP010000006">
    <property type="protein sequence ID" value="CAD8136561.1"/>
    <property type="molecule type" value="Genomic_DNA"/>
</dbReference>
<evidence type="ECO:0000313" key="1">
    <source>
        <dbReference type="EMBL" id="CAD8136561.1"/>
    </source>
</evidence>
<dbReference type="Proteomes" id="UP000683925">
    <property type="component" value="Unassembled WGS sequence"/>
</dbReference>
<dbReference type="AlphaFoldDB" id="A0A8S1S5M4"/>
<organism evidence="1 2">
    <name type="scientific">Paramecium octaurelia</name>
    <dbReference type="NCBI Taxonomy" id="43137"/>
    <lineage>
        <taxon>Eukaryota</taxon>
        <taxon>Sar</taxon>
        <taxon>Alveolata</taxon>
        <taxon>Ciliophora</taxon>
        <taxon>Intramacronucleata</taxon>
        <taxon>Oligohymenophorea</taxon>
        <taxon>Peniculida</taxon>
        <taxon>Parameciidae</taxon>
        <taxon>Paramecium</taxon>
    </lineage>
</organism>
<dbReference type="OMA" id="WIMQNTI"/>
<dbReference type="OrthoDB" id="296780at2759"/>
<sequence>MNSKNKDVFIINKPHLCQIHNQKLVLVCSDPQCQDNGLICIDCLLQNHKNCKAYIKKYDEFLWIMQNTIEKVQIQKEKRFKDAQSILLSLGNLQPKFNELILTLQLEIETYLQQENFEHDTKIMKNLFQADFEGEKELIKEFIQLQKLKSQHEKEYLWELKGSQIVECLHQIVNDIYNQEFKEQSKIMDSQKYLKVKGIDDLKGISTYIPKLRLELLQNNWGGIGSIFPKFVSLSSLQINAIKSPLKAQNLEEIINAIQYLPRLEKFKINLIGSNANEQTLQLILKIVSNKSLTEFGISFGYSQILSDDLIRQINQFKEQLRGISRIYISNQLHEFTEQQQKLLKTYLSQIEFFG</sequence>